<name>A0ABM7XAC9_9BACT</name>
<dbReference type="Pfam" id="PF00374">
    <property type="entry name" value="NiFeSe_Hases"/>
    <property type="match status" value="2"/>
</dbReference>
<dbReference type="SUPFAM" id="SSF56762">
    <property type="entry name" value="HydB/Nqo4-like"/>
    <property type="match status" value="1"/>
</dbReference>
<gene>
    <name evidence="7" type="ORF">AMPC_19190</name>
</gene>
<comment type="cofactor">
    <cofactor evidence="1">
        <name>Ni(2+)</name>
        <dbReference type="ChEBI" id="CHEBI:49786"/>
    </cofactor>
</comment>
<dbReference type="InterPro" id="IPR001501">
    <property type="entry name" value="Ni-dep_hyd_lsu"/>
</dbReference>
<dbReference type="PANTHER" id="PTHR43600">
    <property type="entry name" value="COENZYME F420 HYDROGENASE, SUBUNIT ALPHA"/>
    <property type="match status" value="1"/>
</dbReference>
<accession>A0ABM7XAC9</accession>
<organism evidence="7 8">
    <name type="scientific">Anaeromyxobacter paludicola</name>
    <dbReference type="NCBI Taxonomy" id="2918171"/>
    <lineage>
        <taxon>Bacteria</taxon>
        <taxon>Pseudomonadati</taxon>
        <taxon>Myxococcota</taxon>
        <taxon>Myxococcia</taxon>
        <taxon>Myxococcales</taxon>
        <taxon>Cystobacterineae</taxon>
        <taxon>Anaeromyxobacteraceae</taxon>
        <taxon>Anaeromyxobacter</taxon>
    </lineage>
</organism>
<sequence length="480" mass="52633">MSQRIVIDPVTRIEGHAKISIHLDDAGRVEDARLHIAEFRGFERFCEGRSFRELPVITSRICGICPVSHMLASVKAGDALLAVEVPATAKDLRRIVNLGQLVQSHALSFFHLSAPDWIVGYDAPPEERSVVGLFRREPELARDGIRLRAFGQQVIAAVTGKRIHPAWAVPGGVAAPLAPEAREALLAALPEALAIAERTLARFKRALPERAEEAATFGDFETLHMGMVDPDGTLEHYDGRLRLVSASGEVLADQVDPARFEELIGEAVEPWSYLKFPYYRPWGYPAGIYRVGPLSRLNAAARCGTPRADQELLFFRDLARGPVHASFHYHLARLVEILHALEKVQRLLDDPAILSRDVLAVARRNRLEGVGACEAPRGTLFHHYRVLKGGIVTEVNLVIATGQNNLAMNRTITQIARHFLDGRKITDGLLNRVEAGVRAYDPCLSCSTHAVGQLPLRVELRGPGGELIDAAVRGEGPTGG</sequence>
<dbReference type="Proteomes" id="UP001162734">
    <property type="component" value="Chromosome"/>
</dbReference>
<dbReference type="PANTHER" id="PTHR43600:SF2">
    <property type="entry name" value="F420-NON-REDUCING HYDROGENASE VHU SUBUNIT A"/>
    <property type="match status" value="1"/>
</dbReference>
<evidence type="ECO:0000313" key="7">
    <source>
        <dbReference type="EMBL" id="BDG08806.1"/>
    </source>
</evidence>
<dbReference type="EMBL" id="AP025592">
    <property type="protein sequence ID" value="BDG08806.1"/>
    <property type="molecule type" value="Genomic_DNA"/>
</dbReference>
<proteinExistence type="inferred from homology"/>
<keyword evidence="5 6" id="KW-0560">Oxidoreductase</keyword>
<evidence type="ECO:0000256" key="3">
    <source>
        <dbReference type="ARBA" id="ARBA00022596"/>
    </source>
</evidence>
<dbReference type="Gene3D" id="1.10.645.10">
    <property type="entry name" value="Cytochrome-c3 Hydrogenase, chain B"/>
    <property type="match status" value="1"/>
</dbReference>
<keyword evidence="8" id="KW-1185">Reference proteome</keyword>
<evidence type="ECO:0000256" key="4">
    <source>
        <dbReference type="ARBA" id="ARBA00022723"/>
    </source>
</evidence>
<evidence type="ECO:0000256" key="5">
    <source>
        <dbReference type="ARBA" id="ARBA00023002"/>
    </source>
</evidence>
<comment type="similarity">
    <text evidence="2 6">Belongs to the [NiFe]/[NiFeSe] hydrogenase large subunit family.</text>
</comment>
<dbReference type="PROSITE" id="PS00508">
    <property type="entry name" value="NI_HGENASE_L_2"/>
    <property type="match status" value="1"/>
</dbReference>
<keyword evidence="3 6" id="KW-0533">Nickel</keyword>
<evidence type="ECO:0000256" key="1">
    <source>
        <dbReference type="ARBA" id="ARBA00001967"/>
    </source>
</evidence>
<dbReference type="InterPro" id="IPR018194">
    <property type="entry name" value="Ni-dep_hyd_lsu_Ni_BS"/>
</dbReference>
<protein>
    <submittedName>
        <fullName evidence="7">NADP oxidoreductase</fullName>
    </submittedName>
</protein>
<dbReference type="RefSeq" id="WP_248346051.1">
    <property type="nucleotide sequence ID" value="NZ_AP025592.1"/>
</dbReference>
<dbReference type="InterPro" id="IPR029014">
    <property type="entry name" value="NiFe-Hase_large"/>
</dbReference>
<reference evidence="8" key="1">
    <citation type="journal article" date="2022" name="Int. J. Syst. Evol. Microbiol.">
        <title>Anaeromyxobacter oryzae sp. nov., Anaeromyxobacter diazotrophicus sp. nov. and Anaeromyxobacter paludicola sp. nov., isolated from paddy soils.</title>
        <authorList>
            <person name="Itoh H."/>
            <person name="Xu Z."/>
            <person name="Mise K."/>
            <person name="Masuda Y."/>
            <person name="Ushijima N."/>
            <person name="Hayakawa C."/>
            <person name="Shiratori Y."/>
            <person name="Senoo K."/>
        </authorList>
    </citation>
    <scope>NUCLEOTIDE SEQUENCE [LARGE SCALE GENOMIC DNA]</scope>
    <source>
        <strain evidence="8">Red630</strain>
    </source>
</reference>
<keyword evidence="4 6" id="KW-0479">Metal-binding</keyword>
<dbReference type="PROSITE" id="PS00507">
    <property type="entry name" value="NI_HGENASE_L_1"/>
    <property type="match status" value="1"/>
</dbReference>
<evidence type="ECO:0000313" key="8">
    <source>
        <dbReference type="Proteomes" id="UP001162734"/>
    </source>
</evidence>
<evidence type="ECO:0000256" key="6">
    <source>
        <dbReference type="RuleBase" id="RU003896"/>
    </source>
</evidence>
<evidence type="ECO:0000256" key="2">
    <source>
        <dbReference type="ARBA" id="ARBA00009292"/>
    </source>
</evidence>